<dbReference type="PROSITE" id="PS00108">
    <property type="entry name" value="PROTEIN_KINASE_ST"/>
    <property type="match status" value="1"/>
</dbReference>
<feature type="compositionally biased region" description="Low complexity" evidence="6">
    <location>
        <begin position="1132"/>
        <end position="1147"/>
    </location>
</feature>
<feature type="binding site" evidence="5">
    <location>
        <position position="1386"/>
    </location>
    <ligand>
        <name>ATP</name>
        <dbReference type="ChEBI" id="CHEBI:30616"/>
    </ligand>
</feature>
<feature type="compositionally biased region" description="Low complexity" evidence="6">
    <location>
        <begin position="1321"/>
        <end position="1333"/>
    </location>
</feature>
<dbReference type="PANTHER" id="PTHR44329">
    <property type="entry name" value="SERINE/THREONINE-PROTEIN KINASE TNNI3K-RELATED"/>
    <property type="match status" value="1"/>
</dbReference>
<dbReference type="SUPFAM" id="SSF56112">
    <property type="entry name" value="Protein kinase-like (PK-like)"/>
    <property type="match status" value="1"/>
</dbReference>
<dbReference type="Pfam" id="PF00069">
    <property type="entry name" value="Pkinase"/>
    <property type="match status" value="2"/>
</dbReference>
<dbReference type="PROSITE" id="PS00107">
    <property type="entry name" value="PROTEIN_KINASE_ATP"/>
    <property type="match status" value="1"/>
</dbReference>
<feature type="region of interest" description="Disordered" evidence="6">
    <location>
        <begin position="1127"/>
        <end position="1148"/>
    </location>
</feature>
<feature type="domain" description="Protein kinase" evidence="7">
    <location>
        <begin position="1359"/>
        <end position="1760"/>
    </location>
</feature>
<evidence type="ECO:0000313" key="8">
    <source>
        <dbReference type="EMBL" id="GFR53171.1"/>
    </source>
</evidence>
<evidence type="ECO:0000259" key="7">
    <source>
        <dbReference type="PROSITE" id="PS50011"/>
    </source>
</evidence>
<evidence type="ECO:0000256" key="4">
    <source>
        <dbReference type="ARBA" id="ARBA00022840"/>
    </source>
</evidence>
<feature type="region of interest" description="Disordered" evidence="6">
    <location>
        <begin position="825"/>
        <end position="891"/>
    </location>
</feature>
<feature type="region of interest" description="Disordered" evidence="6">
    <location>
        <begin position="1005"/>
        <end position="1043"/>
    </location>
</feature>
<organism evidence="8 9">
    <name type="scientific">Astrephomene gubernaculifera</name>
    <dbReference type="NCBI Taxonomy" id="47775"/>
    <lineage>
        <taxon>Eukaryota</taxon>
        <taxon>Viridiplantae</taxon>
        <taxon>Chlorophyta</taxon>
        <taxon>core chlorophytes</taxon>
        <taxon>Chlorophyceae</taxon>
        <taxon>CS clade</taxon>
        <taxon>Chlamydomonadales</taxon>
        <taxon>Astrephomenaceae</taxon>
        <taxon>Astrephomene</taxon>
    </lineage>
</organism>
<dbReference type="Gene3D" id="3.30.200.20">
    <property type="entry name" value="Phosphorylase Kinase, domain 1"/>
    <property type="match status" value="1"/>
</dbReference>
<feature type="compositionally biased region" description="Low complexity" evidence="6">
    <location>
        <begin position="1559"/>
        <end position="1572"/>
    </location>
</feature>
<keyword evidence="1" id="KW-0808">Transferase</keyword>
<dbReference type="Proteomes" id="UP001054857">
    <property type="component" value="Unassembled WGS sequence"/>
</dbReference>
<evidence type="ECO:0000256" key="1">
    <source>
        <dbReference type="ARBA" id="ARBA00022679"/>
    </source>
</evidence>
<feature type="region of interest" description="Disordered" evidence="6">
    <location>
        <begin position="1542"/>
        <end position="1592"/>
    </location>
</feature>
<keyword evidence="9" id="KW-1185">Reference proteome</keyword>
<dbReference type="Gene3D" id="1.10.510.10">
    <property type="entry name" value="Transferase(Phosphotransferase) domain 1"/>
    <property type="match status" value="1"/>
</dbReference>
<comment type="caution">
    <text evidence="8">The sequence shown here is derived from an EMBL/GenBank/DDBJ whole genome shotgun (WGS) entry which is preliminary data.</text>
</comment>
<dbReference type="InterPro" id="IPR000719">
    <property type="entry name" value="Prot_kinase_dom"/>
</dbReference>
<keyword evidence="3" id="KW-0418">Kinase</keyword>
<sequence length="1766" mass="185460">MPRTPCFLDGNGAVARWMFPALFILGLALLRSRVDALIIPTDGGITVADLLATQGILPQGVVDLKQLSTGPVTTALPISPLAMHGRGNSLPESLMAIKLPTFARRMPPPPIPMGPSPPLPPSENPYTALDFAALISSFSLGVPVIGLAPGQHLTVAYLGLDATEVDSPMGSYIYYTGAALIDLFPILLFNVPTEATLTLQNVTFLLNRLELYHFLRYLATSTSAWPYTETVTIREGVIQIGQLTTTARVTSGPSNSSSPSRVSAGGLVHWSDVTLTCPGYGLQGTFAAAAAAVVTDGGRQLRQSGLAAMIGSMTSGALFLSVAADVALPTDGSWQPVLLPAKVLTVLLGKPERNTTIDLAGVERAWYTSSEHNSSSSIAEAVQMSDLTLINLPYTTSPTKMTSLLALSLQSFGIARFNSSSSVAQLVLKRCTIVIPDQEIAFLERVLLSKRTSAGASPSVEKLATLFAVLNAKGTPSDIPGASLFVSELRLGTQVSLLNCTLLSASYYSALPGARPLLPQSLLWLPEVLHGDAATAAQWGPLGLGFAEGLQDALSNLSMACGPLPSRSPVTFITRPDDQSVPQLLPPPAKASTIRITSGDMPAFAGRCIVEGYLHELEGNRIFSNLQGAIGHVELLQPITLRGLVLYNLAPGGMYPFVASAAPNATNYGTSGGSNNSQGAPLVAPQLNGPDAAWTNSSLPLWFFSFTRNPSSAQAQASQQQAQADMLFLENVILVVPELEWRALVAALLLQHGGLGAATEQHGRRLSAMTLEEQGSPLPGPPPYGRRPQIPAPSLRRLAADEQLGPPGYVSNGVLLQPAADGGVVLQSAPLPPPLPWPPQPSSPPPPRPPQLPQLPRPPQPPPPRRPFPPSSPPARPSTSPSPPIPSYPPPSPFYTDTTYAALLDFAAASQVASYNYSAGVLVLAVARHYGWIGTNVTVTYEMPVDAPSGAKLLSYPSPISLPYQVLADMDINVSMPTPPPANKAVDELLANPPPPPIPVPPLLQLTRGSSDPSSAAVGSREPPISPSPFQVVPTSSSGPVDNEGHRHRPYWLAPVVGSLVALLSLLLLLILARKGLALTATKQQHQRPAVSPGGTDDIPLVRVVCNSEESDVLGCKALRSDADCKGGVTGSSSRRTTTLDTSDSSSFLPTVSATTEHELVTRSVPAVAYGTPAAGRGLGRRPSATDELLLKQKRHCVVSLKPYHVASYCTLVATTATTTASTSVGEQSMRLQQQQQQGKELLGDCNDGSKTCELSVAGAQGNGQQGVKSLLQSMQAYYSCLQVPATLSGTQLDEEECAHRQRYPQPASAGSQDVHDDSSRTTSSHVSVSMTDLPPADVPLEVREEVRAVKADLWDPDLTFCGVIGRGTSGVVYRGLWRGLRVAIKTLVTSVATIAGPRGFTKQCAILESAISMSLYHPNIVATYKYDIKPLVQKPTPATTSPSTSSGSSMAPSAATSGTGSDAEGTADVFKLYIVQEFCNAGTLRRALEYGMAGSVRAGGLLRLLALRLALDVAQGMRHIHGCRVVHGDLKPDNVLLVSGPRVSSDVDDADNTAPSSAGGTAAAAVAAGAEDAPHTNNSSRGHSVGKSGMAAVMQQQQQLQQLQLTAKVADFGLSLPLPEGATHASQRFQGTPAYMAPEVATDGQVSPRADVWSFGLLLLELYYGCMLLDLSTVQMAAAATAAAGGGAGEAVLQSDGHASSSCSCPKQEQQPLHQVLIKDMLTSGHQSYAELVAACLAVDPHSRLGFGDIVRQLEQELLSAGSDM</sequence>
<evidence type="ECO:0000256" key="5">
    <source>
        <dbReference type="PROSITE-ProRule" id="PRU10141"/>
    </source>
</evidence>
<evidence type="ECO:0000256" key="6">
    <source>
        <dbReference type="SAM" id="MobiDB-lite"/>
    </source>
</evidence>
<feature type="region of interest" description="Disordered" evidence="6">
    <location>
        <begin position="1297"/>
        <end position="1335"/>
    </location>
</feature>
<dbReference type="SMART" id="SM00220">
    <property type="entry name" value="S_TKc"/>
    <property type="match status" value="1"/>
</dbReference>
<name>A0AAD3E3S4_9CHLO</name>
<accession>A0AAD3E3S4</accession>
<dbReference type="InterPro" id="IPR011009">
    <property type="entry name" value="Kinase-like_dom_sf"/>
</dbReference>
<dbReference type="PANTHER" id="PTHR44329:SF289">
    <property type="entry name" value="SERINE_THREONINE-PROTEIN KINASE VIK"/>
    <property type="match status" value="1"/>
</dbReference>
<feature type="compositionally biased region" description="Pro residues" evidence="6">
    <location>
        <begin position="830"/>
        <end position="891"/>
    </location>
</feature>
<keyword evidence="2 5" id="KW-0547">Nucleotide-binding</keyword>
<proteinExistence type="predicted"/>
<evidence type="ECO:0000256" key="2">
    <source>
        <dbReference type="ARBA" id="ARBA00022741"/>
    </source>
</evidence>
<dbReference type="GO" id="GO:0004674">
    <property type="term" value="F:protein serine/threonine kinase activity"/>
    <property type="evidence" value="ECO:0007669"/>
    <property type="project" value="TreeGrafter"/>
</dbReference>
<evidence type="ECO:0000256" key="3">
    <source>
        <dbReference type="ARBA" id="ARBA00022777"/>
    </source>
</evidence>
<dbReference type="GO" id="GO:0005524">
    <property type="term" value="F:ATP binding"/>
    <property type="evidence" value="ECO:0007669"/>
    <property type="project" value="UniProtKB-UniRule"/>
</dbReference>
<evidence type="ECO:0000313" key="9">
    <source>
        <dbReference type="Proteomes" id="UP001054857"/>
    </source>
</evidence>
<feature type="region of interest" description="Disordered" evidence="6">
    <location>
        <begin position="1436"/>
        <end position="1462"/>
    </location>
</feature>
<dbReference type="InterPro" id="IPR008271">
    <property type="entry name" value="Ser/Thr_kinase_AS"/>
</dbReference>
<keyword evidence="4 5" id="KW-0067">ATP-binding</keyword>
<gene>
    <name evidence="8" type="ORF">Agub_g15894</name>
</gene>
<feature type="region of interest" description="Disordered" evidence="6">
    <location>
        <begin position="772"/>
        <end position="791"/>
    </location>
</feature>
<reference evidence="8 9" key="1">
    <citation type="journal article" date="2021" name="Sci. Rep.">
        <title>Genome sequencing of the multicellular alga Astrephomene provides insights into convergent evolution of germ-soma differentiation.</title>
        <authorList>
            <person name="Yamashita S."/>
            <person name="Yamamoto K."/>
            <person name="Matsuzaki R."/>
            <person name="Suzuki S."/>
            <person name="Yamaguchi H."/>
            <person name="Hirooka S."/>
            <person name="Minakuchi Y."/>
            <person name="Miyagishima S."/>
            <person name="Kawachi M."/>
            <person name="Toyoda A."/>
            <person name="Nozaki H."/>
        </authorList>
    </citation>
    <scope>NUCLEOTIDE SEQUENCE [LARGE SCALE GENOMIC DNA]</scope>
    <source>
        <strain evidence="8 9">NIES-4017</strain>
    </source>
</reference>
<dbReference type="PROSITE" id="PS50011">
    <property type="entry name" value="PROTEIN_KINASE_DOM"/>
    <property type="match status" value="1"/>
</dbReference>
<dbReference type="EMBL" id="BMAR01000094">
    <property type="protein sequence ID" value="GFR53171.1"/>
    <property type="molecule type" value="Genomic_DNA"/>
</dbReference>
<protein>
    <recommendedName>
        <fullName evidence="7">Protein kinase domain-containing protein</fullName>
    </recommendedName>
</protein>
<dbReference type="InterPro" id="IPR017441">
    <property type="entry name" value="Protein_kinase_ATP_BS"/>
</dbReference>
<dbReference type="InterPro" id="IPR051681">
    <property type="entry name" value="Ser/Thr_Kinases-Pseudokinases"/>
</dbReference>